<name>A0A2A6FRL0_9MICO</name>
<dbReference type="Proteomes" id="UP000219994">
    <property type="component" value="Unassembled WGS sequence"/>
</dbReference>
<comment type="caution">
    <text evidence="1">The sequence shown here is derived from an EMBL/GenBank/DDBJ whole genome shotgun (WGS) entry which is preliminary data.</text>
</comment>
<evidence type="ECO:0000313" key="2">
    <source>
        <dbReference type="Proteomes" id="UP000219994"/>
    </source>
</evidence>
<organism evidence="1 2">
    <name type="scientific">Candidatus Lumbricidiphila eiseniae</name>
    <dbReference type="NCBI Taxonomy" id="1969409"/>
    <lineage>
        <taxon>Bacteria</taxon>
        <taxon>Bacillati</taxon>
        <taxon>Actinomycetota</taxon>
        <taxon>Actinomycetes</taxon>
        <taxon>Micrococcales</taxon>
        <taxon>Microbacteriaceae</taxon>
        <taxon>Candidatus Lumbricidiphila</taxon>
    </lineage>
</organism>
<reference evidence="2" key="1">
    <citation type="submission" date="2017-03" db="EMBL/GenBank/DDBJ databases">
        <authorList>
            <person name="Lund M.B."/>
        </authorList>
    </citation>
    <scope>NUCLEOTIDE SEQUENCE [LARGE SCALE GENOMIC DNA]</scope>
</reference>
<accession>A0A2A6FRL0</accession>
<dbReference type="AlphaFoldDB" id="A0A2A6FRL0"/>
<proteinExistence type="predicted"/>
<sequence length="121" mass="14042">MFTHVHTESARVIEHRFDTFITKDEILIGVTKRYQLTPEFFRVMRIATTLRNTWRNNDEDPTQTTSHQVFGRRLLKDGNFSVCENAIKPSQYTDEIFVLLTQIAVELQSLTAQQEHTADAA</sequence>
<evidence type="ECO:0000313" key="1">
    <source>
        <dbReference type="EMBL" id="PDQ35512.1"/>
    </source>
</evidence>
<gene>
    <name evidence="1" type="ORF">B5766_05455</name>
</gene>
<protein>
    <submittedName>
        <fullName evidence="1">Uncharacterized protein</fullName>
    </submittedName>
</protein>
<dbReference type="EMBL" id="NAEP01000032">
    <property type="protein sequence ID" value="PDQ35512.1"/>
    <property type="molecule type" value="Genomic_DNA"/>
</dbReference>